<evidence type="ECO:0000256" key="3">
    <source>
        <dbReference type="ARBA" id="ARBA00022452"/>
    </source>
</evidence>
<evidence type="ECO:0000256" key="2">
    <source>
        <dbReference type="ARBA" id="ARBA00022448"/>
    </source>
</evidence>
<dbReference type="GO" id="GO:0009279">
    <property type="term" value="C:cell outer membrane"/>
    <property type="evidence" value="ECO:0007669"/>
    <property type="project" value="UniProtKB-SubCell"/>
</dbReference>
<feature type="domain" description="TonB-dependent receptor plug" evidence="15">
    <location>
        <begin position="52"/>
        <end position="157"/>
    </location>
</feature>
<keyword evidence="3 11" id="KW-1134">Transmembrane beta strand</keyword>
<evidence type="ECO:0000256" key="12">
    <source>
        <dbReference type="RuleBase" id="RU003357"/>
    </source>
</evidence>
<keyword evidence="9 11" id="KW-0472">Membrane</keyword>
<keyword evidence="2 11" id="KW-0813">Transport</keyword>
<dbReference type="PANTHER" id="PTHR32552:SF81">
    <property type="entry name" value="TONB-DEPENDENT OUTER MEMBRANE RECEPTOR"/>
    <property type="match status" value="1"/>
</dbReference>
<dbReference type="SUPFAM" id="SSF56935">
    <property type="entry name" value="Porins"/>
    <property type="match status" value="1"/>
</dbReference>
<dbReference type="PROSITE" id="PS52016">
    <property type="entry name" value="TONB_DEPENDENT_REC_3"/>
    <property type="match status" value="1"/>
</dbReference>
<proteinExistence type="inferred from homology"/>
<dbReference type="RefSeq" id="WP_082678982.1">
    <property type="nucleotide sequence ID" value="NZ_KQ130434.1"/>
</dbReference>
<dbReference type="AlphaFoldDB" id="A0A0J7Y1Q6"/>
<keyword evidence="5 11" id="KW-0812">Transmembrane</keyword>
<feature type="domain" description="TonB-dependent receptor-like beta-barrel" evidence="14">
    <location>
        <begin position="268"/>
        <end position="774"/>
    </location>
</feature>
<gene>
    <name evidence="16" type="ORF">V473_05940</name>
</gene>
<protein>
    <submittedName>
        <fullName evidence="16">TonB-denpendent receptor</fullName>
    </submittedName>
</protein>
<feature type="chain" id="PRO_5005291924" evidence="13">
    <location>
        <begin position="24"/>
        <end position="809"/>
    </location>
</feature>
<evidence type="ECO:0000313" key="17">
    <source>
        <dbReference type="Proteomes" id="UP000052232"/>
    </source>
</evidence>
<feature type="signal peptide" evidence="13">
    <location>
        <begin position="1"/>
        <end position="23"/>
    </location>
</feature>
<evidence type="ECO:0000256" key="4">
    <source>
        <dbReference type="ARBA" id="ARBA00022496"/>
    </source>
</evidence>
<organism evidence="16 17">
    <name type="scientific">Sphingobium cupriresistens LL01</name>
    <dbReference type="NCBI Taxonomy" id="1420583"/>
    <lineage>
        <taxon>Bacteria</taxon>
        <taxon>Pseudomonadati</taxon>
        <taxon>Pseudomonadota</taxon>
        <taxon>Alphaproteobacteria</taxon>
        <taxon>Sphingomonadales</taxon>
        <taxon>Sphingomonadaceae</taxon>
        <taxon>Sphingobium</taxon>
    </lineage>
</organism>
<keyword evidence="4" id="KW-0410">Iron transport</keyword>
<evidence type="ECO:0000256" key="13">
    <source>
        <dbReference type="SAM" id="SignalP"/>
    </source>
</evidence>
<dbReference type="Pfam" id="PF00593">
    <property type="entry name" value="TonB_dep_Rec_b-barrel"/>
    <property type="match status" value="1"/>
</dbReference>
<evidence type="ECO:0000256" key="1">
    <source>
        <dbReference type="ARBA" id="ARBA00004571"/>
    </source>
</evidence>
<dbReference type="PATRIC" id="fig|1420583.3.peg.1198"/>
<dbReference type="Pfam" id="PF07715">
    <property type="entry name" value="Plug"/>
    <property type="match status" value="1"/>
</dbReference>
<dbReference type="InterPro" id="IPR000531">
    <property type="entry name" value="Beta-barrel_TonB"/>
</dbReference>
<evidence type="ECO:0000256" key="6">
    <source>
        <dbReference type="ARBA" id="ARBA00023004"/>
    </source>
</evidence>
<keyword evidence="16" id="KW-0675">Receptor</keyword>
<dbReference type="EMBL" id="JACT01000001">
    <property type="protein sequence ID" value="KMS57744.1"/>
    <property type="molecule type" value="Genomic_DNA"/>
</dbReference>
<comment type="similarity">
    <text evidence="11 12">Belongs to the TonB-dependent receptor family.</text>
</comment>
<keyword evidence="17" id="KW-1185">Reference proteome</keyword>
<evidence type="ECO:0000256" key="7">
    <source>
        <dbReference type="ARBA" id="ARBA00023065"/>
    </source>
</evidence>
<dbReference type="InterPro" id="IPR036942">
    <property type="entry name" value="Beta-barrel_TonB_sf"/>
</dbReference>
<dbReference type="STRING" id="1420583.V473_05940"/>
<keyword evidence="8 12" id="KW-0798">TonB box</keyword>
<evidence type="ECO:0000256" key="10">
    <source>
        <dbReference type="ARBA" id="ARBA00023237"/>
    </source>
</evidence>
<keyword evidence="7" id="KW-0406">Ion transport</keyword>
<reference evidence="16 17" key="1">
    <citation type="journal article" date="2015" name="G3 (Bethesda)">
        <title>Insights into Ongoing Evolution of the Hexachlorocyclohexane Catabolic Pathway from Comparative Genomics of Ten Sphingomonadaceae Strains.</title>
        <authorList>
            <person name="Pearce S.L."/>
            <person name="Oakeshott J.G."/>
            <person name="Pandey G."/>
        </authorList>
    </citation>
    <scope>NUCLEOTIDE SEQUENCE [LARGE SCALE GENOMIC DNA]</scope>
    <source>
        <strain evidence="16 17">LL01</strain>
    </source>
</reference>
<dbReference type="InterPro" id="IPR012910">
    <property type="entry name" value="Plug_dom"/>
</dbReference>
<dbReference type="CDD" id="cd01347">
    <property type="entry name" value="ligand_gated_channel"/>
    <property type="match status" value="1"/>
</dbReference>
<name>A0A0J7Y1Q6_9SPHN</name>
<comment type="caution">
    <text evidence="16">The sequence shown here is derived from an EMBL/GenBank/DDBJ whole genome shotgun (WGS) entry which is preliminary data.</text>
</comment>
<dbReference type="Proteomes" id="UP000052232">
    <property type="component" value="Unassembled WGS sequence"/>
</dbReference>
<dbReference type="Gene3D" id="2.40.170.20">
    <property type="entry name" value="TonB-dependent receptor, beta-barrel domain"/>
    <property type="match status" value="1"/>
</dbReference>
<evidence type="ECO:0000256" key="9">
    <source>
        <dbReference type="ARBA" id="ARBA00023136"/>
    </source>
</evidence>
<sequence length="809" mass="87506">MNAAKALLLSGVAGLVMGTAAQAQEAQDSTAQPSQYADIIVTANKRQENINKVGLTITALSAEQLQDRKIVSLSDVASAVPGLTFTPSVTNTPIFTLRGVGFNESSLGVYPAVSVYIDQAPLPFPVMASHAAFDLERIEVLKGPQGTLFGQNATGGAINYIAAKPTDTFEAGGDITYGRFNQIDGNAYVSGPLTENLNGRIAMTAHHLNDWQYSLTRPTDTNGSQDYIAGRILLDWQASERLKLAFNLNGSRDTSDPQAIQYVAMSPTDFTNVKPIYANQPFAFGNARVADWTHFSVDPYGGPAGTPTDELADFSPKSKRTFIQASVRADYDLTDDMTLTSITTYDHFKQNQRTDGEGVVAVGFDLQKSDGKLTSFNQELRIANASTSALRYIIGGNYERSTTSELQHLRYYDNDTNNAGLMFINFSGDLMKQKITNYAAFGNLEFDISSQLTLKGGIRYTQSKNKAYNCGFTDANGYVNDLFNFLGGLLGTVPFTPIGPEGCYTLNDNNVPGEPFRKTLKEDNVSWRVGVDYKVTDTTLLYANVSRGYKAGSFPALAASGYVGLQPVVQESVTAYEAGLKAQLFDRAVQFNAAGFYYDYRNKQIRGKLLDPLFGVLDILINIPKSRIYGGEADVTIRPAAGLTLSGGVTYLNSKLQKGPVSPRDYNIIGEVNDFGAFGDALPYTPEWSGTASIDYRAPGDGGPFVGVSTNFRSSQDAALGGSRIVWPDNPAEFRKQAPIGLVYKIPGYATVDARLGYEAPGGAWKVMLWGKNVFNKYYIAAVVPASASAGRLAGMPATYGVTMSFKIK</sequence>
<evidence type="ECO:0000256" key="11">
    <source>
        <dbReference type="PROSITE-ProRule" id="PRU01360"/>
    </source>
</evidence>
<evidence type="ECO:0000259" key="15">
    <source>
        <dbReference type="Pfam" id="PF07715"/>
    </source>
</evidence>
<evidence type="ECO:0000256" key="8">
    <source>
        <dbReference type="ARBA" id="ARBA00023077"/>
    </source>
</evidence>
<dbReference type="GO" id="GO:0006826">
    <property type="term" value="P:iron ion transport"/>
    <property type="evidence" value="ECO:0007669"/>
    <property type="project" value="UniProtKB-KW"/>
</dbReference>
<keyword evidence="6" id="KW-0408">Iron</keyword>
<dbReference type="PANTHER" id="PTHR32552">
    <property type="entry name" value="FERRICHROME IRON RECEPTOR-RELATED"/>
    <property type="match status" value="1"/>
</dbReference>
<accession>A0A0J7Y1Q6</accession>
<dbReference type="InterPro" id="IPR039426">
    <property type="entry name" value="TonB-dep_rcpt-like"/>
</dbReference>
<comment type="subcellular location">
    <subcellularLocation>
        <location evidence="1 11">Cell outer membrane</location>
        <topology evidence="1 11">Multi-pass membrane protein</topology>
    </subcellularLocation>
</comment>
<evidence type="ECO:0000313" key="16">
    <source>
        <dbReference type="EMBL" id="KMS57744.1"/>
    </source>
</evidence>
<keyword evidence="13" id="KW-0732">Signal</keyword>
<evidence type="ECO:0000256" key="5">
    <source>
        <dbReference type="ARBA" id="ARBA00022692"/>
    </source>
</evidence>
<evidence type="ECO:0000259" key="14">
    <source>
        <dbReference type="Pfam" id="PF00593"/>
    </source>
</evidence>
<keyword evidence="10 11" id="KW-0998">Cell outer membrane</keyword>